<dbReference type="Proteomes" id="UP000238649">
    <property type="component" value="Unassembled WGS sequence"/>
</dbReference>
<dbReference type="Gene3D" id="3.40.50.150">
    <property type="entry name" value="Vaccinia Virus protein VP39"/>
    <property type="match status" value="1"/>
</dbReference>
<dbReference type="Pfam" id="PF07669">
    <property type="entry name" value="Eco57I"/>
    <property type="match status" value="1"/>
</dbReference>
<feature type="domain" description="Type II methyltransferase M.TaqI-like" evidence="8">
    <location>
        <begin position="497"/>
        <end position="646"/>
    </location>
</feature>
<evidence type="ECO:0000259" key="8">
    <source>
        <dbReference type="Pfam" id="PF07669"/>
    </source>
</evidence>
<keyword evidence="2" id="KW-0489">Methyltransferase</keyword>
<dbReference type="GO" id="GO:0032259">
    <property type="term" value="P:methylation"/>
    <property type="evidence" value="ECO:0007669"/>
    <property type="project" value="UniProtKB-KW"/>
</dbReference>
<dbReference type="OrthoDB" id="9761012at2"/>
<evidence type="ECO:0000256" key="1">
    <source>
        <dbReference type="ARBA" id="ARBA00011900"/>
    </source>
</evidence>
<evidence type="ECO:0000256" key="2">
    <source>
        <dbReference type="ARBA" id="ARBA00022603"/>
    </source>
</evidence>
<dbReference type="PROSITE" id="PS00092">
    <property type="entry name" value="N6_MTASE"/>
    <property type="match status" value="1"/>
</dbReference>
<gene>
    <name evidence="10" type="ORF">CJ671_01770</name>
</gene>
<evidence type="ECO:0000256" key="4">
    <source>
        <dbReference type="ARBA" id="ARBA00022691"/>
    </source>
</evidence>
<dbReference type="GO" id="GO:0009307">
    <property type="term" value="P:DNA restriction-modification system"/>
    <property type="evidence" value="ECO:0007669"/>
    <property type="project" value="UniProtKB-KW"/>
</dbReference>
<evidence type="ECO:0000313" key="10">
    <source>
        <dbReference type="EMBL" id="PRM90557.1"/>
    </source>
</evidence>
<dbReference type="GO" id="GO:0003677">
    <property type="term" value="F:DNA binding"/>
    <property type="evidence" value="ECO:0007669"/>
    <property type="project" value="UniProtKB-KW"/>
</dbReference>
<keyword evidence="10" id="KW-0378">Hydrolase</keyword>
<dbReference type="InterPro" id="IPR025931">
    <property type="entry name" value="TaqI_C"/>
</dbReference>
<organism evidence="10 11">
    <name type="scientific">Aliarcobacter cryaerophilus</name>
    <dbReference type="NCBI Taxonomy" id="28198"/>
    <lineage>
        <taxon>Bacteria</taxon>
        <taxon>Pseudomonadati</taxon>
        <taxon>Campylobacterota</taxon>
        <taxon>Epsilonproteobacteria</taxon>
        <taxon>Campylobacterales</taxon>
        <taxon>Arcobacteraceae</taxon>
        <taxon>Aliarcobacter</taxon>
    </lineage>
</organism>
<keyword evidence="6" id="KW-0238">DNA-binding</keyword>
<evidence type="ECO:0000256" key="3">
    <source>
        <dbReference type="ARBA" id="ARBA00022679"/>
    </source>
</evidence>
<evidence type="ECO:0000313" key="11">
    <source>
        <dbReference type="Proteomes" id="UP000238649"/>
    </source>
</evidence>
<dbReference type="InterPro" id="IPR050953">
    <property type="entry name" value="N4_N6_ade-DNA_methylase"/>
</dbReference>
<dbReference type="EC" id="2.1.1.72" evidence="1"/>
<dbReference type="AlphaFoldDB" id="A0A2S9SVE1"/>
<evidence type="ECO:0000256" key="6">
    <source>
        <dbReference type="ARBA" id="ARBA00023125"/>
    </source>
</evidence>
<dbReference type="SUPFAM" id="SSF53335">
    <property type="entry name" value="S-adenosyl-L-methionine-dependent methyltransferases"/>
    <property type="match status" value="1"/>
</dbReference>
<reference evidence="10 11" key="1">
    <citation type="submission" date="2017-09" db="EMBL/GenBank/DDBJ databases">
        <title>Reassesment of A. cryaerophilus.</title>
        <authorList>
            <person name="Perez-Cataluna A."/>
            <person name="Collado L."/>
            <person name="Salgado O."/>
            <person name="Lefinanco V."/>
            <person name="Figueras M.J."/>
        </authorList>
    </citation>
    <scope>NUCLEOTIDE SEQUENCE [LARGE SCALE GENOMIC DNA]</scope>
    <source>
        <strain evidence="10 11">LMG 9871</strain>
    </source>
</reference>
<keyword evidence="5" id="KW-0680">Restriction system</keyword>
<dbReference type="CDD" id="cd02440">
    <property type="entry name" value="AdoMet_MTases"/>
    <property type="match status" value="1"/>
</dbReference>
<dbReference type="GO" id="GO:0009007">
    <property type="term" value="F:site-specific DNA-methyltransferase (adenine-specific) activity"/>
    <property type="evidence" value="ECO:0007669"/>
    <property type="project" value="UniProtKB-EC"/>
</dbReference>
<dbReference type="EMBL" id="NXGH01000003">
    <property type="protein sequence ID" value="PRM90557.1"/>
    <property type="molecule type" value="Genomic_DNA"/>
</dbReference>
<accession>A0A2S9SVE1</accession>
<dbReference type="PRINTS" id="PR00507">
    <property type="entry name" value="N12N6MTFRASE"/>
</dbReference>
<dbReference type="GO" id="GO:0004519">
    <property type="term" value="F:endonuclease activity"/>
    <property type="evidence" value="ECO:0007669"/>
    <property type="project" value="UniProtKB-KW"/>
</dbReference>
<protein>
    <recommendedName>
        <fullName evidence="1">site-specific DNA-methyltransferase (adenine-specific)</fullName>
        <ecNumber evidence="1">2.1.1.72</ecNumber>
    </recommendedName>
</protein>
<dbReference type="PANTHER" id="PTHR33841">
    <property type="entry name" value="DNA METHYLTRANSFERASE YEEA-RELATED"/>
    <property type="match status" value="1"/>
</dbReference>
<keyword evidence="10" id="KW-0255">Endonuclease</keyword>
<dbReference type="InterPro" id="IPR002052">
    <property type="entry name" value="DNA_methylase_N6_adenine_CS"/>
</dbReference>
<feature type="domain" description="TaqI-like C-terminal specificity" evidence="9">
    <location>
        <begin position="761"/>
        <end position="923"/>
    </location>
</feature>
<dbReference type="PANTHER" id="PTHR33841:SF1">
    <property type="entry name" value="DNA METHYLTRANSFERASE A"/>
    <property type="match status" value="1"/>
</dbReference>
<dbReference type="InterPro" id="IPR011639">
    <property type="entry name" value="MethylTrfase_TaqI-like_dom"/>
</dbReference>
<evidence type="ECO:0000256" key="7">
    <source>
        <dbReference type="ARBA" id="ARBA00047942"/>
    </source>
</evidence>
<dbReference type="RefSeq" id="WP_105911011.1">
    <property type="nucleotide sequence ID" value="NZ_NXGH01000003.1"/>
</dbReference>
<name>A0A2S9SVE1_9BACT</name>
<sequence length="1051" mass="123114">MSIFQKSVLKTFKQDEKLVALRWASFQNYKTKIEAIKDFKEEEYQDGFLKDIFESCLGYTLKTTNPSSFNLEREKKNETDSKKADGVIYLNNEIIAVIELKDTKTKNLDKVQQQAFWYLTQHTKAKYVVISNFDELRFYFDKSTAYESFSLFNLSYDDFCKLHLLLSFENIKDETALKLKEKSNSFEQDISKKLYKDFSNFRTLLFENIVKNNLGNETLVSSVLNGEVETSLPNQQTLLRLTQKLCDRIIFILFAEDRDLLRTNTIKEIREEFINQKFTNYTLYDIYKFYFEAISNGNEKLDIPKYNGGLFAIDKLLDSLIIDDYILNDNVQILSNYDFASEISVNILGHIFEQSLTDLEELQANIENIDFDKTKSKRKKDGVFYTPEYITRYIVENTLGKMCFEKREELQIGSETLVSPSNPKKLNTTEKQTKENLLLYKNWLLNLKILDPACGSGAFLNQALEYLISEHKNLQNDLALMGDLFASYMVEEEILEHNLYGVDINEDAVEIAKLSLWLRTAKRGRPLTKLADKIICANSLLEMPFSENSFDVVIGNPPYVRVQGLKSNYENEAKLYEEKFVSATGNYDLYVLFMEQSFKMLNQKGKLSYILPHKFLISDFGSGIRGFLSENKAVESLLHFGSEMVFEDASTYTCIINLSHNNEKLNFKSISPNDIFNPFQYDSISYENLNSDKWNLSSNDISKVLEKINLQPLRVKDIFEKIFQGLKTSGDPVYILEIVGNKFYSKALNKIIEIENGLLRPILKGEDISRYKNLQNRYFVIFPYILENEKAKPMSEDFIKENYPKGYEYLKANEEFLRGREKGKMDKDGWFLYIYPKSLNEYHKEKIVLQELSFGSNLTYDNVGMCHAGQYSMVKKKEIKEDDKFYLTLLNSSLMWFFIKNTSTEFRGGYFAYQTKYIEPFPLPKLDNLEQQEPFIQKADLMLELNKKLQELKQNFINELNLEKVPTKLQKFEKLEFDDFVKEYAKAKKIKFADKLEERNFKNEWQRLFENDKKEVLEIQNQINITDKEIDQMVYKLYDLTPDEIKIVEGV</sequence>
<keyword evidence="10" id="KW-0540">Nuclease</keyword>
<proteinExistence type="predicted"/>
<evidence type="ECO:0000259" key="9">
    <source>
        <dbReference type="Pfam" id="PF12950"/>
    </source>
</evidence>
<evidence type="ECO:0000256" key="5">
    <source>
        <dbReference type="ARBA" id="ARBA00022747"/>
    </source>
</evidence>
<comment type="catalytic activity">
    <reaction evidence="7">
        <text>a 2'-deoxyadenosine in DNA + S-adenosyl-L-methionine = an N(6)-methyl-2'-deoxyadenosine in DNA + S-adenosyl-L-homocysteine + H(+)</text>
        <dbReference type="Rhea" id="RHEA:15197"/>
        <dbReference type="Rhea" id="RHEA-COMP:12418"/>
        <dbReference type="Rhea" id="RHEA-COMP:12419"/>
        <dbReference type="ChEBI" id="CHEBI:15378"/>
        <dbReference type="ChEBI" id="CHEBI:57856"/>
        <dbReference type="ChEBI" id="CHEBI:59789"/>
        <dbReference type="ChEBI" id="CHEBI:90615"/>
        <dbReference type="ChEBI" id="CHEBI:90616"/>
        <dbReference type="EC" id="2.1.1.72"/>
    </reaction>
</comment>
<comment type="caution">
    <text evidence="10">The sequence shown here is derived from an EMBL/GenBank/DDBJ whole genome shotgun (WGS) entry which is preliminary data.</text>
</comment>
<dbReference type="Pfam" id="PF12950">
    <property type="entry name" value="TaqI_C"/>
    <property type="match status" value="1"/>
</dbReference>
<keyword evidence="4" id="KW-0949">S-adenosyl-L-methionine</keyword>
<dbReference type="InterPro" id="IPR029063">
    <property type="entry name" value="SAM-dependent_MTases_sf"/>
</dbReference>
<keyword evidence="3" id="KW-0808">Transferase</keyword>